<accession>A0A554NBD3</accession>
<dbReference type="InterPro" id="IPR002372">
    <property type="entry name" value="PQQ_rpt_dom"/>
</dbReference>
<dbReference type="EMBL" id="QMDX01000003">
    <property type="protein sequence ID" value="TSD14665.1"/>
    <property type="molecule type" value="Genomic_DNA"/>
</dbReference>
<dbReference type="PROSITE" id="PS51318">
    <property type="entry name" value="TAT"/>
    <property type="match status" value="1"/>
</dbReference>
<dbReference type="AlphaFoldDB" id="A0A554NBD3"/>
<dbReference type="Gene3D" id="2.130.10.10">
    <property type="entry name" value="YVTN repeat-like/Quinoprotein amine dehydrogenase"/>
    <property type="match status" value="1"/>
</dbReference>
<dbReference type="InParanoid" id="A0A554NBD3"/>
<dbReference type="InterPro" id="IPR011047">
    <property type="entry name" value="Quinoprotein_ADH-like_sf"/>
</dbReference>
<name>A0A554NBD3_9EURY</name>
<dbReference type="SMART" id="SM00564">
    <property type="entry name" value="PQQ"/>
    <property type="match status" value="3"/>
</dbReference>
<evidence type="ECO:0000256" key="2">
    <source>
        <dbReference type="SAM" id="Phobius"/>
    </source>
</evidence>
<evidence type="ECO:0000313" key="5">
    <source>
        <dbReference type="Proteomes" id="UP000319894"/>
    </source>
</evidence>
<organism evidence="4 5">
    <name type="scientific">Haloglomus irregulare</name>
    <dbReference type="NCBI Taxonomy" id="2234134"/>
    <lineage>
        <taxon>Archaea</taxon>
        <taxon>Methanobacteriati</taxon>
        <taxon>Methanobacteriota</taxon>
        <taxon>Stenosarchaea group</taxon>
        <taxon>Halobacteria</taxon>
        <taxon>Halobacteriales</taxon>
        <taxon>Natronomonadaceae</taxon>
        <taxon>Haloglomus</taxon>
    </lineage>
</organism>
<feature type="transmembrane region" description="Helical" evidence="2">
    <location>
        <begin position="455"/>
        <end position="475"/>
    </location>
</feature>
<protein>
    <recommendedName>
        <fullName evidence="3">Pyrrolo-quinoline quinone repeat domain-containing protein</fullName>
    </recommendedName>
</protein>
<feature type="domain" description="Pyrrolo-quinoline quinone repeat" evidence="3">
    <location>
        <begin position="52"/>
        <end position="202"/>
    </location>
</feature>
<proteinExistence type="predicted"/>
<feature type="region of interest" description="Disordered" evidence="1">
    <location>
        <begin position="397"/>
        <end position="443"/>
    </location>
</feature>
<keyword evidence="2" id="KW-0472">Membrane</keyword>
<evidence type="ECO:0000313" key="4">
    <source>
        <dbReference type="EMBL" id="TSD14665.1"/>
    </source>
</evidence>
<dbReference type="Proteomes" id="UP000319894">
    <property type="component" value="Unassembled WGS sequence"/>
</dbReference>
<dbReference type="SUPFAM" id="SSF50998">
    <property type="entry name" value="Quinoprotein alcohol dehydrogenase-like"/>
    <property type="match status" value="1"/>
</dbReference>
<keyword evidence="2" id="KW-1133">Transmembrane helix</keyword>
<dbReference type="InterPro" id="IPR018391">
    <property type="entry name" value="PQQ_b-propeller_rpt"/>
</dbReference>
<keyword evidence="2" id="KW-0812">Transmembrane</keyword>
<sequence>MKRHTSRRQFVSGAVCGSIVGGLAGRAAGARAQERSPIVWSASVGGTVTAYAVTATDVYIGTDRNRVRHVDRASGEPVATVDLEAGVHPGGIAVTDEHLVVATRDDRLAVYRTADLAGDDATPTYRTQLPRPVGMDTRDGLVALGTRDGLFVLDPAAGAFRWQLFTDELDVDFLAPPLVWSDGGIVLTGDTSVLFVDPETGELSVRVPFEAPNHVDVLSHLPAAITTAGPYVAYTGSDTHGCCPSWATFVVDTETREFVYRDFARTSDATPQRAGAVTESAVVHQRGHGTVRRRSLDGTDEFQLDYDPRLDGIAATTDRTFVADGSGLEATNTGQNLERGPTELVAVDNEGYGIAWSHTFDTPITRLRADGEFLFGVDRAEGRLVAMAQSGDGVALRPAATDSETPSQPTATASGGTADDGSGTSNPGAASTGPATATTPSRGFLTNGDDQVLEGVGLTGLSIVITIGGILVTLYDMVRGGN</sequence>
<comment type="caution">
    <text evidence="4">The sequence shown here is derived from an EMBL/GenBank/DDBJ whole genome shotgun (WGS) entry which is preliminary data.</text>
</comment>
<gene>
    <name evidence="4" type="ORF">DP107_06690</name>
</gene>
<feature type="compositionally biased region" description="Low complexity" evidence="1">
    <location>
        <begin position="410"/>
        <end position="441"/>
    </location>
</feature>
<dbReference type="InterPro" id="IPR006311">
    <property type="entry name" value="TAT_signal"/>
</dbReference>
<dbReference type="Pfam" id="PF13360">
    <property type="entry name" value="PQQ_2"/>
    <property type="match status" value="1"/>
</dbReference>
<reference evidence="4 5" key="1">
    <citation type="submission" date="2018-06" db="EMBL/GenBank/DDBJ databases">
        <title>Natronomonas sp. F16-60 a new haloarchaeon isolated from a solar saltern of Isla Cristina, Huelva, Spain.</title>
        <authorList>
            <person name="Duran-Viseras A."/>
            <person name="Sanchez-Porro C."/>
            <person name="Ventosa A."/>
        </authorList>
    </citation>
    <scope>NUCLEOTIDE SEQUENCE [LARGE SCALE GENOMIC DNA]</scope>
    <source>
        <strain evidence="4 5">F16-60</strain>
    </source>
</reference>
<keyword evidence="5" id="KW-1185">Reference proteome</keyword>
<evidence type="ECO:0000256" key="1">
    <source>
        <dbReference type="SAM" id="MobiDB-lite"/>
    </source>
</evidence>
<evidence type="ECO:0000259" key="3">
    <source>
        <dbReference type="Pfam" id="PF13360"/>
    </source>
</evidence>
<dbReference type="InterPro" id="IPR015943">
    <property type="entry name" value="WD40/YVTN_repeat-like_dom_sf"/>
</dbReference>